<dbReference type="SMART" id="SM00421">
    <property type="entry name" value="HTH_LUXR"/>
    <property type="match status" value="1"/>
</dbReference>
<name>A0ABN2XSB8_9ACTN</name>
<dbReference type="Gene3D" id="1.10.10.10">
    <property type="entry name" value="Winged helix-like DNA-binding domain superfamily/Winged helix DNA-binding domain"/>
    <property type="match status" value="1"/>
</dbReference>
<reference evidence="2 3" key="1">
    <citation type="journal article" date="2019" name="Int. J. Syst. Evol. Microbiol.">
        <title>The Global Catalogue of Microorganisms (GCM) 10K type strain sequencing project: providing services to taxonomists for standard genome sequencing and annotation.</title>
        <authorList>
            <consortium name="The Broad Institute Genomics Platform"/>
            <consortium name="The Broad Institute Genome Sequencing Center for Infectious Disease"/>
            <person name="Wu L."/>
            <person name="Ma J."/>
        </authorList>
    </citation>
    <scope>NUCLEOTIDE SEQUENCE [LARGE SCALE GENOMIC DNA]</scope>
    <source>
        <strain evidence="2 3">JCM 15481</strain>
    </source>
</reference>
<dbReference type="SUPFAM" id="SSF46894">
    <property type="entry name" value="C-terminal effector domain of the bipartite response regulators"/>
    <property type="match status" value="1"/>
</dbReference>
<dbReference type="SUPFAM" id="SSF56024">
    <property type="entry name" value="Phospholipase D/nuclease"/>
    <property type="match status" value="1"/>
</dbReference>
<evidence type="ECO:0000313" key="2">
    <source>
        <dbReference type="EMBL" id="GAA2115618.1"/>
    </source>
</evidence>
<accession>A0ABN2XSB8</accession>
<evidence type="ECO:0000259" key="1">
    <source>
        <dbReference type="SMART" id="SM00421"/>
    </source>
</evidence>
<evidence type="ECO:0000313" key="3">
    <source>
        <dbReference type="Proteomes" id="UP001500443"/>
    </source>
</evidence>
<organism evidence="2 3">
    <name type="scientific">Streptomyces synnematoformans</name>
    <dbReference type="NCBI Taxonomy" id="415721"/>
    <lineage>
        <taxon>Bacteria</taxon>
        <taxon>Bacillati</taxon>
        <taxon>Actinomycetota</taxon>
        <taxon>Actinomycetes</taxon>
        <taxon>Kitasatosporales</taxon>
        <taxon>Streptomycetaceae</taxon>
        <taxon>Streptomyces</taxon>
    </lineage>
</organism>
<sequence>MEHPHPETALCDMGRRLYTSALRTGQLSREATGLAPCLTNTGLLRHDPVAPHRLRPAPPSEAVANLIRPLERELSEYRRFTAALAGTVEQLTTFAAGETASPLLTVWKGKDEIEAALLRALDDATEEFLAIQPASGRPNRTAEKIRATAQRVRELHERGVTQRTLYNHTYRHHPATLAYLDGLKDTGLEVRTMDETAERLLIIDRAVAFVPAQPDRETALEIRHPGLVWYLVSVFERFWQIAVPWERPVPYQDTPPGITGVQQKIAQLLVEGHLDEAIARRLGMNIRTCRAHIAKLSAALGSDSRTQLGFLLARSGIVDGG</sequence>
<dbReference type="PANTHER" id="PTHR34293:SF1">
    <property type="entry name" value="HTH-TYPE TRANSCRIPTIONAL REGULATOR TRMBL2"/>
    <property type="match status" value="1"/>
</dbReference>
<dbReference type="Gene3D" id="3.30.870.10">
    <property type="entry name" value="Endonuclease Chain A"/>
    <property type="match status" value="1"/>
</dbReference>
<protein>
    <submittedName>
        <fullName evidence="2">Helix-turn-helix transcriptional regulator</fullName>
    </submittedName>
</protein>
<feature type="domain" description="HTH luxR-type" evidence="1">
    <location>
        <begin position="255"/>
        <end position="312"/>
    </location>
</feature>
<dbReference type="PANTHER" id="PTHR34293">
    <property type="entry name" value="HTH-TYPE TRANSCRIPTIONAL REGULATOR TRMBL2"/>
    <property type="match status" value="1"/>
</dbReference>
<dbReference type="InterPro" id="IPR036388">
    <property type="entry name" value="WH-like_DNA-bd_sf"/>
</dbReference>
<comment type="caution">
    <text evidence="2">The sequence shown here is derived from an EMBL/GenBank/DDBJ whole genome shotgun (WGS) entry which is preliminary data.</text>
</comment>
<dbReference type="Proteomes" id="UP001500443">
    <property type="component" value="Unassembled WGS sequence"/>
</dbReference>
<keyword evidence="3" id="KW-1185">Reference proteome</keyword>
<dbReference type="RefSeq" id="WP_344289066.1">
    <property type="nucleotide sequence ID" value="NZ_BAAAPF010000028.1"/>
</dbReference>
<dbReference type="EMBL" id="BAAAPF010000028">
    <property type="protein sequence ID" value="GAA2115618.1"/>
    <property type="molecule type" value="Genomic_DNA"/>
</dbReference>
<dbReference type="InterPro" id="IPR000792">
    <property type="entry name" value="Tscrpt_reg_LuxR_C"/>
</dbReference>
<dbReference type="InterPro" id="IPR051797">
    <property type="entry name" value="TrmB-like"/>
</dbReference>
<proteinExistence type="predicted"/>
<gene>
    <name evidence="2" type="ORF">GCM10009802_15660</name>
</gene>
<dbReference type="InterPro" id="IPR016032">
    <property type="entry name" value="Sig_transdc_resp-reg_C-effctor"/>
</dbReference>